<accession>A0A220VF28</accession>
<keyword evidence="3 6" id="KW-0812">Transmembrane</keyword>
<evidence type="ECO:0000256" key="4">
    <source>
        <dbReference type="ARBA" id="ARBA00022989"/>
    </source>
</evidence>
<dbReference type="Pfam" id="PF01810">
    <property type="entry name" value="LysE"/>
    <property type="match status" value="1"/>
</dbReference>
<keyword evidence="4 6" id="KW-1133">Transmembrane helix</keyword>
<sequence length="206" mass="23054">MVSTSTLLAFIPVFLFLSLLPGLCMTLALSLGVSLGFKRTTWFMYGELLGVFLISLMAILGVSIIILDFPFLFNIIKWGGSFYLIYVGIKMFMSSSEESMFGDQSTNESTRKGLFIKGFLSAIYNPKGWLLLMSLYPTYIDYKKNLWIQSSSLLSISLLIEGSVMCLYILSGAKLRSYIQKNNKEKYIKKISGAMIACVGLMIIIV</sequence>
<dbReference type="Proteomes" id="UP000242175">
    <property type="component" value="Chromosome small"/>
</dbReference>
<dbReference type="GO" id="GO:0005886">
    <property type="term" value="C:plasma membrane"/>
    <property type="evidence" value="ECO:0007669"/>
    <property type="project" value="UniProtKB-SubCell"/>
</dbReference>
<evidence type="ECO:0000256" key="1">
    <source>
        <dbReference type="ARBA" id="ARBA00004651"/>
    </source>
</evidence>
<proteinExistence type="predicted"/>
<keyword evidence="8" id="KW-1185">Reference proteome</keyword>
<dbReference type="PANTHER" id="PTHR30086:SF5">
    <property type="entry name" value="HOMOGENTISATE EXPORT PROTEIN"/>
    <property type="match status" value="1"/>
</dbReference>
<evidence type="ECO:0000256" key="6">
    <source>
        <dbReference type="SAM" id="Phobius"/>
    </source>
</evidence>
<dbReference type="OrthoDB" id="9804822at2"/>
<name>A0A220VF28_9GAMM</name>
<organism evidence="7 8">
    <name type="scientific">Paraphotobacterium marinum</name>
    <dbReference type="NCBI Taxonomy" id="1755811"/>
    <lineage>
        <taxon>Bacteria</taxon>
        <taxon>Pseudomonadati</taxon>
        <taxon>Pseudomonadota</taxon>
        <taxon>Gammaproteobacteria</taxon>
        <taxon>Vibrionales</taxon>
        <taxon>Vibrionaceae</taxon>
        <taxon>Paraphotobacterium</taxon>
    </lineage>
</organism>
<evidence type="ECO:0000256" key="5">
    <source>
        <dbReference type="ARBA" id="ARBA00023136"/>
    </source>
</evidence>
<feature type="transmembrane region" description="Helical" evidence="6">
    <location>
        <begin position="187"/>
        <end position="205"/>
    </location>
</feature>
<reference evidence="7 8" key="1">
    <citation type="journal article" date="2016" name="Int. J. Syst. Evol. Microbiol.">
        <title>Paraphotobacterium marinum gen. nov., sp. nov., a member of the family Vibrionaceae, isolated from surface seawater.</title>
        <authorList>
            <person name="Huang Z."/>
            <person name="Dong C."/>
            <person name="Shao Z."/>
        </authorList>
    </citation>
    <scope>NUCLEOTIDE SEQUENCE [LARGE SCALE GENOMIC DNA]</scope>
    <source>
        <strain evidence="7 8">NSCS20N07D</strain>
    </source>
</reference>
<dbReference type="InterPro" id="IPR001123">
    <property type="entry name" value="LeuE-type"/>
</dbReference>
<dbReference type="GO" id="GO:0042970">
    <property type="term" value="F:homoserine transmembrane transporter activity"/>
    <property type="evidence" value="ECO:0007669"/>
    <property type="project" value="TreeGrafter"/>
</dbReference>
<dbReference type="RefSeq" id="WP_089073902.1">
    <property type="nucleotide sequence ID" value="NZ_CBCSAM010000006.1"/>
</dbReference>
<feature type="transmembrane region" description="Helical" evidence="6">
    <location>
        <begin position="48"/>
        <end position="69"/>
    </location>
</feature>
<dbReference type="KEGG" id="pmai:CF386_07965"/>
<evidence type="ECO:0000313" key="8">
    <source>
        <dbReference type="Proteomes" id="UP000242175"/>
    </source>
</evidence>
<dbReference type="EMBL" id="CP022356">
    <property type="protein sequence ID" value="ASK78994.1"/>
    <property type="molecule type" value="Genomic_DNA"/>
</dbReference>
<feature type="transmembrane region" description="Helical" evidence="6">
    <location>
        <begin position="114"/>
        <end position="136"/>
    </location>
</feature>
<evidence type="ECO:0000256" key="2">
    <source>
        <dbReference type="ARBA" id="ARBA00022475"/>
    </source>
</evidence>
<feature type="transmembrane region" description="Helical" evidence="6">
    <location>
        <begin position="156"/>
        <end position="175"/>
    </location>
</feature>
<keyword evidence="2" id="KW-1003">Cell membrane</keyword>
<keyword evidence="5 6" id="KW-0472">Membrane</keyword>
<feature type="transmembrane region" description="Helical" evidence="6">
    <location>
        <begin position="75"/>
        <end position="93"/>
    </location>
</feature>
<comment type="subcellular location">
    <subcellularLocation>
        <location evidence="1">Cell membrane</location>
        <topology evidence="1">Multi-pass membrane protein</topology>
    </subcellularLocation>
</comment>
<gene>
    <name evidence="7" type="ORF">CF386_07965</name>
</gene>
<evidence type="ECO:0000256" key="3">
    <source>
        <dbReference type="ARBA" id="ARBA00022692"/>
    </source>
</evidence>
<feature type="transmembrane region" description="Helical" evidence="6">
    <location>
        <begin position="6"/>
        <end position="36"/>
    </location>
</feature>
<dbReference type="AlphaFoldDB" id="A0A220VF28"/>
<evidence type="ECO:0000313" key="7">
    <source>
        <dbReference type="EMBL" id="ASK78994.1"/>
    </source>
</evidence>
<dbReference type="PANTHER" id="PTHR30086">
    <property type="entry name" value="ARGININE EXPORTER PROTEIN ARGO"/>
    <property type="match status" value="1"/>
</dbReference>
<protein>
    <submittedName>
        <fullName evidence="7">Threonine transporter RhtB</fullName>
    </submittedName>
</protein>